<keyword evidence="4" id="KW-0804">Transcription</keyword>
<dbReference type="Gene3D" id="3.40.190.290">
    <property type="match status" value="1"/>
</dbReference>
<dbReference type="PANTHER" id="PTHR30126">
    <property type="entry name" value="HTH-TYPE TRANSCRIPTIONAL REGULATOR"/>
    <property type="match status" value="1"/>
</dbReference>
<evidence type="ECO:0000313" key="6">
    <source>
        <dbReference type="EMBL" id="SIN68619.1"/>
    </source>
</evidence>
<dbReference type="Proteomes" id="UP000184694">
    <property type="component" value="Unassembled WGS sequence"/>
</dbReference>
<feature type="domain" description="HTH lysR-type" evidence="5">
    <location>
        <begin position="1"/>
        <end position="58"/>
    </location>
</feature>
<organism evidence="6 7">
    <name type="scientific">Halodesulfovibrio marinisediminis DSM 17456</name>
    <dbReference type="NCBI Taxonomy" id="1121457"/>
    <lineage>
        <taxon>Bacteria</taxon>
        <taxon>Pseudomonadati</taxon>
        <taxon>Thermodesulfobacteriota</taxon>
        <taxon>Desulfovibrionia</taxon>
        <taxon>Desulfovibrionales</taxon>
        <taxon>Desulfovibrionaceae</taxon>
        <taxon>Halodesulfovibrio</taxon>
    </lineage>
</organism>
<dbReference type="InterPro" id="IPR036390">
    <property type="entry name" value="WH_DNA-bd_sf"/>
</dbReference>
<evidence type="ECO:0000256" key="2">
    <source>
        <dbReference type="ARBA" id="ARBA00023015"/>
    </source>
</evidence>
<protein>
    <submittedName>
        <fullName evidence="6">DNA-binding transcriptional regulator, LysR family</fullName>
    </submittedName>
</protein>
<dbReference type="OrthoDB" id="5317428at2"/>
<evidence type="ECO:0000259" key="5">
    <source>
        <dbReference type="PROSITE" id="PS50931"/>
    </source>
</evidence>
<keyword evidence="3 6" id="KW-0238">DNA-binding</keyword>
<evidence type="ECO:0000256" key="4">
    <source>
        <dbReference type="ARBA" id="ARBA00023163"/>
    </source>
</evidence>
<keyword evidence="2" id="KW-0805">Transcription regulation</keyword>
<sequence>MNFRQLELFLSLAKTPNISVVAKEHFLTQSAVSVAIKGLEQELGVQLFDRLNRRLSLNSNGRMLLQNLEPVMQDFHNVLHSFEGDLLTGILKVGASSTIADYILPQILFEVSDSYKQVTIETVFSNPQAIIEKVENGDVDLGLVEKEIPNKMLIYTRLCEDDLIIVSTDEKLAQNGPYDIEDLLDKKWIIRESGAGVRDALEDYMGPLMNKLNVVLELDHTESIKRILHNPHTISCMSPFAIQRELDSGEVFPIEIKGPPISRYFYSVTHKVKYRTRLLDKFEKAVSSYLDTDKLLYRI</sequence>
<accession>A0A1N6DCV5</accession>
<dbReference type="InterPro" id="IPR036388">
    <property type="entry name" value="WH-like_DNA-bd_sf"/>
</dbReference>
<dbReference type="EMBL" id="FSRG01000003">
    <property type="protein sequence ID" value="SIN68619.1"/>
    <property type="molecule type" value="Genomic_DNA"/>
</dbReference>
<evidence type="ECO:0000313" key="7">
    <source>
        <dbReference type="Proteomes" id="UP000184694"/>
    </source>
</evidence>
<dbReference type="GO" id="GO:0003700">
    <property type="term" value="F:DNA-binding transcription factor activity"/>
    <property type="evidence" value="ECO:0007669"/>
    <property type="project" value="InterPro"/>
</dbReference>
<dbReference type="PRINTS" id="PR00039">
    <property type="entry name" value="HTHLYSR"/>
</dbReference>
<dbReference type="Pfam" id="PF00126">
    <property type="entry name" value="HTH_1"/>
    <property type="match status" value="1"/>
</dbReference>
<dbReference type="AlphaFoldDB" id="A0A1N6DCV5"/>
<evidence type="ECO:0000256" key="1">
    <source>
        <dbReference type="ARBA" id="ARBA00009437"/>
    </source>
</evidence>
<dbReference type="STRING" id="1121457.SAMN02745161_0019"/>
<gene>
    <name evidence="6" type="ORF">SAMN02745161_0019</name>
</gene>
<proteinExistence type="inferred from homology"/>
<dbReference type="SUPFAM" id="SSF46785">
    <property type="entry name" value="Winged helix' DNA-binding domain"/>
    <property type="match status" value="1"/>
</dbReference>
<dbReference type="SUPFAM" id="SSF53850">
    <property type="entry name" value="Periplasmic binding protein-like II"/>
    <property type="match status" value="1"/>
</dbReference>
<reference evidence="7" key="1">
    <citation type="submission" date="2016-11" db="EMBL/GenBank/DDBJ databases">
        <authorList>
            <person name="Varghese N."/>
            <person name="Submissions S."/>
        </authorList>
    </citation>
    <scope>NUCLEOTIDE SEQUENCE [LARGE SCALE GENOMIC DNA]</scope>
    <source>
        <strain evidence="7">DSM 17456</strain>
    </source>
</reference>
<evidence type="ECO:0000256" key="3">
    <source>
        <dbReference type="ARBA" id="ARBA00023125"/>
    </source>
</evidence>
<dbReference type="InterPro" id="IPR005119">
    <property type="entry name" value="LysR_subst-bd"/>
</dbReference>
<comment type="similarity">
    <text evidence="1">Belongs to the LysR transcriptional regulatory family.</text>
</comment>
<dbReference type="PROSITE" id="PS50931">
    <property type="entry name" value="HTH_LYSR"/>
    <property type="match status" value="1"/>
</dbReference>
<dbReference type="PANTHER" id="PTHR30126:SF91">
    <property type="entry name" value="LYSR FAMILY TRANSCRIPTIONAL REGULATOR"/>
    <property type="match status" value="1"/>
</dbReference>
<dbReference type="RefSeq" id="WP_074214936.1">
    <property type="nucleotide sequence ID" value="NZ_FSRG01000003.1"/>
</dbReference>
<name>A0A1N6DCV5_9BACT</name>
<dbReference type="Pfam" id="PF03466">
    <property type="entry name" value="LysR_substrate"/>
    <property type="match status" value="1"/>
</dbReference>
<dbReference type="InterPro" id="IPR000847">
    <property type="entry name" value="LysR_HTH_N"/>
</dbReference>
<dbReference type="Gene3D" id="1.10.10.10">
    <property type="entry name" value="Winged helix-like DNA-binding domain superfamily/Winged helix DNA-binding domain"/>
    <property type="match status" value="1"/>
</dbReference>
<keyword evidence="7" id="KW-1185">Reference proteome</keyword>
<dbReference type="GO" id="GO:0000976">
    <property type="term" value="F:transcription cis-regulatory region binding"/>
    <property type="evidence" value="ECO:0007669"/>
    <property type="project" value="TreeGrafter"/>
</dbReference>